<evidence type="ECO:0000256" key="4">
    <source>
        <dbReference type="SAM" id="Phobius"/>
    </source>
</evidence>
<dbReference type="SUPFAM" id="SSF46785">
    <property type="entry name" value="Winged helix' DNA-binding domain"/>
    <property type="match status" value="1"/>
</dbReference>
<proteinExistence type="predicted"/>
<evidence type="ECO:0000256" key="3">
    <source>
        <dbReference type="ARBA" id="ARBA00023163"/>
    </source>
</evidence>
<dbReference type="PANTHER" id="PTHR33154:SF38">
    <property type="entry name" value="HTH ARSR-TYPE DOMAIN-CONTAINING PROTEIN"/>
    <property type="match status" value="1"/>
</dbReference>
<organism evidence="6 7">
    <name type="scientific">Methanoplanus limicola DSM 2279</name>
    <dbReference type="NCBI Taxonomy" id="937775"/>
    <lineage>
        <taxon>Archaea</taxon>
        <taxon>Methanobacteriati</taxon>
        <taxon>Methanobacteriota</taxon>
        <taxon>Stenosarchaea group</taxon>
        <taxon>Methanomicrobia</taxon>
        <taxon>Methanomicrobiales</taxon>
        <taxon>Methanomicrobiaceae</taxon>
        <taxon>Methanoplanus</taxon>
    </lineage>
</organism>
<dbReference type="InterPro" id="IPR001845">
    <property type="entry name" value="HTH_ArsR_DNA-bd_dom"/>
</dbReference>
<dbReference type="Pfam" id="PF01022">
    <property type="entry name" value="HTH_5"/>
    <property type="match status" value="1"/>
</dbReference>
<evidence type="ECO:0000313" key="6">
    <source>
        <dbReference type="EMBL" id="EHQ35158.1"/>
    </source>
</evidence>
<dbReference type="InParanoid" id="H1YZD4"/>
<dbReference type="PANTHER" id="PTHR33154">
    <property type="entry name" value="TRANSCRIPTIONAL REGULATOR, ARSR FAMILY"/>
    <property type="match status" value="1"/>
</dbReference>
<keyword evidence="4" id="KW-0812">Transmembrane</keyword>
<dbReference type="SMART" id="SM00418">
    <property type="entry name" value="HTH_ARSR"/>
    <property type="match status" value="1"/>
</dbReference>
<keyword evidence="3" id="KW-0804">Transcription</keyword>
<feature type="domain" description="HTH arsR-type" evidence="5">
    <location>
        <begin position="11"/>
        <end position="84"/>
    </location>
</feature>
<dbReference type="OrthoDB" id="195102at2157"/>
<dbReference type="GO" id="GO:0003700">
    <property type="term" value="F:DNA-binding transcription factor activity"/>
    <property type="evidence" value="ECO:0007669"/>
    <property type="project" value="InterPro"/>
</dbReference>
<dbReference type="InterPro" id="IPR036390">
    <property type="entry name" value="WH_DNA-bd_sf"/>
</dbReference>
<gene>
    <name evidence="6" type="ORF">Metlim_1044</name>
</gene>
<keyword evidence="4" id="KW-0472">Membrane</keyword>
<feature type="transmembrane region" description="Helical" evidence="4">
    <location>
        <begin position="92"/>
        <end position="111"/>
    </location>
</feature>
<dbReference type="CDD" id="cd00090">
    <property type="entry name" value="HTH_ARSR"/>
    <property type="match status" value="1"/>
</dbReference>
<evidence type="ECO:0000259" key="5">
    <source>
        <dbReference type="SMART" id="SM00418"/>
    </source>
</evidence>
<feature type="transmembrane region" description="Helical" evidence="4">
    <location>
        <begin position="131"/>
        <end position="150"/>
    </location>
</feature>
<dbReference type="Proteomes" id="UP000005741">
    <property type="component" value="Chromosome"/>
</dbReference>
<dbReference type="RefSeq" id="WP_004076889.1">
    <property type="nucleotide sequence ID" value="NZ_CM001436.1"/>
</dbReference>
<accession>H1YZD4</accession>
<dbReference type="STRING" id="937775.Metlim_1044"/>
<dbReference type="GO" id="GO:0003677">
    <property type="term" value="F:DNA binding"/>
    <property type="evidence" value="ECO:0007669"/>
    <property type="project" value="UniProtKB-KW"/>
</dbReference>
<keyword evidence="7" id="KW-1185">Reference proteome</keyword>
<evidence type="ECO:0000256" key="1">
    <source>
        <dbReference type="ARBA" id="ARBA00023015"/>
    </source>
</evidence>
<dbReference type="HOGENOM" id="CLU_127461_0_0_2"/>
<dbReference type="EMBL" id="CM001436">
    <property type="protein sequence ID" value="EHQ35158.1"/>
    <property type="molecule type" value="Genomic_DNA"/>
</dbReference>
<protein>
    <submittedName>
        <fullName evidence="6">Regulatory protein ArsR</fullName>
    </submittedName>
</protein>
<keyword evidence="4" id="KW-1133">Transmembrane helix</keyword>
<name>H1YZD4_9EURY</name>
<reference evidence="6 7" key="1">
    <citation type="submission" date="2011-10" db="EMBL/GenBank/DDBJ databases">
        <title>The Improved High-Quality Draft genome of Methanoplanus limicola DSM 2279.</title>
        <authorList>
            <consortium name="US DOE Joint Genome Institute (JGI-PGF)"/>
            <person name="Lucas S."/>
            <person name="Copeland A."/>
            <person name="Lapidus A."/>
            <person name="Glavina del Rio T."/>
            <person name="Dalin E."/>
            <person name="Tice H."/>
            <person name="Bruce D."/>
            <person name="Goodwin L."/>
            <person name="Pitluck S."/>
            <person name="Peters L."/>
            <person name="Mikhailova N."/>
            <person name="Lu M."/>
            <person name="Kyrpides N."/>
            <person name="Mavromatis K."/>
            <person name="Ivanova N."/>
            <person name="Markowitz V."/>
            <person name="Cheng J.-F."/>
            <person name="Hugenholtz P."/>
            <person name="Woyke T."/>
            <person name="Wu D."/>
            <person name="Wirth R."/>
            <person name="Brambilla E.-M."/>
            <person name="Klenk H.-P."/>
            <person name="Eisen J.A."/>
        </authorList>
    </citation>
    <scope>NUCLEOTIDE SEQUENCE [LARGE SCALE GENOMIC DNA]</scope>
    <source>
        <strain evidence="6 7">DSM 2279</strain>
    </source>
</reference>
<evidence type="ECO:0000256" key="2">
    <source>
        <dbReference type="ARBA" id="ARBA00023125"/>
    </source>
</evidence>
<dbReference type="InterPro" id="IPR011991">
    <property type="entry name" value="ArsR-like_HTH"/>
</dbReference>
<dbReference type="InterPro" id="IPR036388">
    <property type="entry name" value="WH-like_DNA-bd_sf"/>
</dbReference>
<sequence length="158" mass="18063">MEDSEYIIDKNIINSLSSDTRINVLKLLSVRKKTNSELSKDLSLQESTVHYHLKKMESAGLIISKEDGHKWIYYELTPFGKAVTGSDNNSRFSIIISSILNFTIAFAAIYTYYTIPRLQMSLSIPLFDDPYFPLFIIAIGAVVLQIIILWKNRVLLKI</sequence>
<keyword evidence="1" id="KW-0805">Transcription regulation</keyword>
<dbReference type="Gene3D" id="1.10.10.10">
    <property type="entry name" value="Winged helix-like DNA-binding domain superfamily/Winged helix DNA-binding domain"/>
    <property type="match status" value="1"/>
</dbReference>
<dbReference type="InterPro" id="IPR051081">
    <property type="entry name" value="HTH_MetalResp_TranReg"/>
</dbReference>
<dbReference type="PRINTS" id="PR00778">
    <property type="entry name" value="HTHARSR"/>
</dbReference>
<keyword evidence="2" id="KW-0238">DNA-binding</keyword>
<dbReference type="AlphaFoldDB" id="H1YZD4"/>
<evidence type="ECO:0000313" key="7">
    <source>
        <dbReference type="Proteomes" id="UP000005741"/>
    </source>
</evidence>